<name>A0AA51X3V8_9BACT</name>
<accession>A0AA51X3V8</accession>
<dbReference type="EMBL" id="CP129968">
    <property type="protein sequence ID" value="WKK80380.2"/>
    <property type="molecule type" value="Genomic_DNA"/>
</dbReference>
<evidence type="ECO:0000256" key="1">
    <source>
        <dbReference type="SAM" id="Phobius"/>
    </source>
</evidence>
<feature type="transmembrane region" description="Helical" evidence="1">
    <location>
        <begin position="6"/>
        <end position="23"/>
    </location>
</feature>
<dbReference type="EMBL" id="CP129968">
    <property type="protein sequence ID" value="WKK80393.2"/>
    <property type="molecule type" value="Genomic_DNA"/>
</dbReference>
<protein>
    <submittedName>
        <fullName evidence="4">Uncharacterized protein</fullName>
    </submittedName>
</protein>
<evidence type="ECO:0000313" key="3">
    <source>
        <dbReference type="EMBL" id="WKK80393.2"/>
    </source>
</evidence>
<sequence length="110" mass="12927">MKKATILIGLVISIILLVYFVFLRDFDENRLKRNGNLLVEKIEEYSALHGKLPNTLNEVDLSNIDSEELFYEKRDSVYYTVWFGTSLGESLIYYSDSKEWENGYRTIDQD</sequence>
<evidence type="ECO:0000313" key="2">
    <source>
        <dbReference type="EMBL" id="WKK80380.2"/>
    </source>
</evidence>
<dbReference type="KEGG" id="marp:QYS47_25080"/>
<gene>
    <name evidence="2" type="ORF">QYS47_25010</name>
    <name evidence="3" type="ORF">QYS47_25080</name>
    <name evidence="4" type="ORF">QYS47_32590</name>
    <name evidence="5" type="ORF">QYS47_32615</name>
</gene>
<dbReference type="Proteomes" id="UP001232019">
    <property type="component" value="Chromosome"/>
</dbReference>
<proteinExistence type="predicted"/>
<dbReference type="KEGG" id="marp:QYS47_25010"/>
<keyword evidence="1" id="KW-0812">Transmembrane</keyword>
<evidence type="ECO:0000313" key="4">
    <source>
        <dbReference type="EMBL" id="WNB17012.1"/>
    </source>
</evidence>
<keyword evidence="1" id="KW-1133">Transmembrane helix</keyword>
<dbReference type="EMBL" id="CP129968">
    <property type="protein sequence ID" value="WNB17012.1"/>
    <property type="molecule type" value="Genomic_DNA"/>
</dbReference>
<dbReference type="EMBL" id="CP129968">
    <property type="protein sequence ID" value="WNB17017.1"/>
    <property type="molecule type" value="Genomic_DNA"/>
</dbReference>
<evidence type="ECO:0000313" key="5">
    <source>
        <dbReference type="EMBL" id="WNB17017.1"/>
    </source>
</evidence>
<reference evidence="4" key="1">
    <citation type="submission" date="2023-08" db="EMBL/GenBank/DDBJ databases">
        <title>Comparative genomics and taxonomic characterization of three novel marine species of genus Marivirga.</title>
        <authorList>
            <person name="Muhammad N."/>
            <person name="Kim S.-G."/>
        </authorList>
    </citation>
    <scope>NUCLEOTIDE SEQUENCE</scope>
    <source>
        <strain evidence="4">BKB1-2</strain>
    </source>
</reference>
<dbReference type="KEGG" id="marp:QYS47_32615"/>
<dbReference type="AlphaFoldDB" id="A0AA51X3V8"/>
<dbReference type="RefSeq" id="WP_322346157.1">
    <property type="nucleotide sequence ID" value="NZ_CP129968.2"/>
</dbReference>
<keyword evidence="1" id="KW-0472">Membrane</keyword>
<dbReference type="KEGG" id="marp:QYS47_32590"/>
<organism evidence="4">
    <name type="scientific">Marivirga arenosa</name>
    <dbReference type="NCBI Taxonomy" id="3059076"/>
    <lineage>
        <taxon>Bacteria</taxon>
        <taxon>Pseudomonadati</taxon>
        <taxon>Bacteroidota</taxon>
        <taxon>Cytophagia</taxon>
        <taxon>Cytophagales</taxon>
        <taxon>Marivirgaceae</taxon>
        <taxon>Marivirga</taxon>
    </lineage>
</organism>